<name>A0A3D3R895_9PLAN</name>
<sequence>MTWLTLSEDNSALFLIAANQYFFKKQIENGKKIKGLTLFDFISFFRIDLNLEKQYLPASH</sequence>
<organism evidence="1 2">
    <name type="scientific">Gimesia maris</name>
    <dbReference type="NCBI Taxonomy" id="122"/>
    <lineage>
        <taxon>Bacteria</taxon>
        <taxon>Pseudomonadati</taxon>
        <taxon>Planctomycetota</taxon>
        <taxon>Planctomycetia</taxon>
        <taxon>Planctomycetales</taxon>
        <taxon>Planctomycetaceae</taxon>
        <taxon>Gimesia</taxon>
    </lineage>
</organism>
<dbReference type="AlphaFoldDB" id="A0A3D3R895"/>
<comment type="caution">
    <text evidence="1">The sequence shown here is derived from an EMBL/GenBank/DDBJ whole genome shotgun (WGS) entry which is preliminary data.</text>
</comment>
<accession>A0A3D3R895</accession>
<evidence type="ECO:0000313" key="2">
    <source>
        <dbReference type="Proteomes" id="UP000263642"/>
    </source>
</evidence>
<proteinExistence type="predicted"/>
<reference evidence="1 2" key="1">
    <citation type="journal article" date="2018" name="Nat. Biotechnol.">
        <title>A standardized bacterial taxonomy based on genome phylogeny substantially revises the tree of life.</title>
        <authorList>
            <person name="Parks D.H."/>
            <person name="Chuvochina M."/>
            <person name="Waite D.W."/>
            <person name="Rinke C."/>
            <person name="Skarshewski A."/>
            <person name="Chaumeil P.A."/>
            <person name="Hugenholtz P."/>
        </authorList>
    </citation>
    <scope>NUCLEOTIDE SEQUENCE [LARGE SCALE GENOMIC DNA]</scope>
    <source>
        <strain evidence="1">UBA9375</strain>
    </source>
</reference>
<dbReference type="EMBL" id="DQAY01000115">
    <property type="protein sequence ID" value="HCO25053.1"/>
    <property type="molecule type" value="Genomic_DNA"/>
</dbReference>
<gene>
    <name evidence="1" type="ORF">DIT97_19245</name>
</gene>
<dbReference type="Proteomes" id="UP000263642">
    <property type="component" value="Unassembled WGS sequence"/>
</dbReference>
<protein>
    <submittedName>
        <fullName evidence="1">Uncharacterized protein</fullName>
    </submittedName>
</protein>
<evidence type="ECO:0000313" key="1">
    <source>
        <dbReference type="EMBL" id="HCO25053.1"/>
    </source>
</evidence>